<dbReference type="InterPro" id="IPR002048">
    <property type="entry name" value="EF_hand_dom"/>
</dbReference>
<evidence type="ECO:0000313" key="3">
    <source>
        <dbReference type="EMBL" id="SPR00721.1"/>
    </source>
</evidence>
<dbReference type="EMBL" id="OVEO01000015">
    <property type="protein sequence ID" value="SPR00721.1"/>
    <property type="molecule type" value="Genomic_DNA"/>
</dbReference>
<dbReference type="InterPro" id="IPR052603">
    <property type="entry name" value="EFCB6"/>
</dbReference>
<feature type="domain" description="EF-hand" evidence="2">
    <location>
        <begin position="576"/>
        <end position="604"/>
    </location>
</feature>
<protein>
    <recommendedName>
        <fullName evidence="2">EF-hand domain-containing protein</fullName>
    </recommendedName>
</protein>
<dbReference type="Gene3D" id="1.10.238.10">
    <property type="entry name" value="EF-hand"/>
    <property type="match status" value="7"/>
</dbReference>
<feature type="domain" description="EF-hand" evidence="2">
    <location>
        <begin position="931"/>
        <end position="959"/>
    </location>
</feature>
<feature type="domain" description="EF-hand" evidence="2">
    <location>
        <begin position="219"/>
        <end position="247"/>
    </location>
</feature>
<accession>A0A3P3YKJ9</accession>
<gene>
    <name evidence="3" type="ORF">PLBR_LOCUS7936</name>
</gene>
<dbReference type="Proteomes" id="UP000290189">
    <property type="component" value="Unassembled WGS sequence"/>
</dbReference>
<evidence type="ECO:0000259" key="2">
    <source>
        <dbReference type="SMART" id="SM00054"/>
    </source>
</evidence>
<sequence>MSQTCTWTFGSYTEWRRRYSDIPSRRAQFDMNSLCRCSPRTCLGYGYGLDRPGKGLPKYEAFMSVTAAAAPAWPQLELRLQAHVFQCGIRLQDFFVPYDRHRRGLLTRDNFHRALLAALIPVSPADVDVLARQFTATYKNQPMIDYKRFVDAVNAVLGPRDLERHPEGPILEGADRIRQFAKVVAAERRQPGNLDAHQQGVIRRALKQVCDRVVRRRLDLKPVFRDFDKFNSGCVTRTQFEKCLTASGFMFSEEAVRLLQRTYASSGHQEDVGYVEFLADVARLAKYDGSDATVPPVVPCKPSSSAPSSSSAPPSKTSLDDLIYLLRVNSFAKGVRLFRFLRDADPLRRNCMTRTRFGAIVSSIANVNLTDAQLNTLQQAFPHAKEPDQIDYQRLHDAIEAAGHVKDLEMQPLSAPRRFTIVPAVPDVAPDEPIRSALESVCRFLTERNVTLVSFFKDFDRVNSGTISHAQFRSVLTSLDARVSKADENALLSRFTTPANRFNYRAFDKAVQLVLDERRRPHDQEQHLQASLVPIVAADDDLSEDAPHSARRDGGRVTYGKALHRLQTYLQGNGVRIVDLFTDFDQLRTGRVLRETFARVLRMTGFGCSPEEIDLLAAPFLAPVHPDYAGAVHWKRFVRAVTGAFAEIDPDDPTRPTVPFVPYRDEGSDESLRETQQDTAAIDAILARLYETATRFGMNPTTWFRDYDRLHRGYVTKRQFRSVLNNTGLPITSAELDLLYKRFHRDSNGHIRYRPICDAIESSQKVTAASAASATTLAPVPAPARPGPDGRHVMRRIQTVVHRRRVRLEAYFVDFDALRTGCVSPDEFRRTLDRYDIALTDQEFAVLLDRYTSDDPKRTGRVNYARFCRDVGAAFVPVGIEQHPTGFGKAPLVLFDPDEERVDLIATPGENKAIDALLDRMRTVVAERGLNLKPYLEDYDRSNDGVVSREQFHAAINTWADPVTSAQVALLHKRFHRGDAIDYVRFVNAVEQQHKPDESSSSSIAKSLTPVKKPVPHVAVRVADVLRRLKIAGSKFEMRPKDVFEPYDGLRSGHVSPAIFRRCLDVCNFRLSDAEFAALVDTYRNNKTGAVCYARFCVDFDAEPTAPLTATTELLSTSSEMALVNGALRRVAGVIVKRRVQSIRESFAAFDKPRRGRVQRMHLASVLLDFGGTTNPATIDAICKRYRMEDGDDVDYARFCADLDAVVDDLLRRRH</sequence>
<dbReference type="PANTHER" id="PTHR20875">
    <property type="entry name" value="EF-HAND CALCIUM-BINDING DOMAIN-CONTAINING PROTEIN 6-RELATED"/>
    <property type="match status" value="1"/>
</dbReference>
<feature type="region of interest" description="Disordered" evidence="1">
    <location>
        <begin position="296"/>
        <end position="315"/>
    </location>
</feature>
<evidence type="ECO:0000256" key="1">
    <source>
        <dbReference type="SAM" id="MobiDB-lite"/>
    </source>
</evidence>
<dbReference type="InterPro" id="IPR011992">
    <property type="entry name" value="EF-hand-dom_pair"/>
</dbReference>
<proteinExistence type="predicted"/>
<keyword evidence="3" id="KW-0496">Mitochondrion</keyword>
<geneLocation type="mitochondrion" evidence="3"/>
<dbReference type="SMART" id="SM00054">
    <property type="entry name" value="EFh"/>
    <property type="match status" value="5"/>
</dbReference>
<feature type="domain" description="EF-hand" evidence="2">
    <location>
        <begin position="807"/>
        <end position="835"/>
    </location>
</feature>
<reference evidence="3 4" key="1">
    <citation type="submission" date="2018-03" db="EMBL/GenBank/DDBJ databases">
        <authorList>
            <person name="Fogelqvist J."/>
        </authorList>
    </citation>
    <scope>NUCLEOTIDE SEQUENCE [LARGE SCALE GENOMIC DNA]</scope>
</reference>
<dbReference type="PANTHER" id="PTHR20875:SF0">
    <property type="entry name" value="GH12158P"/>
    <property type="match status" value="1"/>
</dbReference>
<organism evidence="3 4">
    <name type="scientific">Plasmodiophora brassicae</name>
    <name type="common">Clubroot disease agent</name>
    <dbReference type="NCBI Taxonomy" id="37360"/>
    <lineage>
        <taxon>Eukaryota</taxon>
        <taxon>Sar</taxon>
        <taxon>Rhizaria</taxon>
        <taxon>Endomyxa</taxon>
        <taxon>Phytomyxea</taxon>
        <taxon>Plasmodiophorida</taxon>
        <taxon>Plasmodiophoridae</taxon>
        <taxon>Plasmodiophora</taxon>
    </lineage>
</organism>
<dbReference type="GO" id="GO:0005509">
    <property type="term" value="F:calcium ion binding"/>
    <property type="evidence" value="ECO:0007669"/>
    <property type="project" value="InterPro"/>
</dbReference>
<feature type="compositionally biased region" description="Low complexity" evidence="1">
    <location>
        <begin position="300"/>
        <end position="315"/>
    </location>
</feature>
<feature type="domain" description="EF-hand" evidence="2">
    <location>
        <begin position="451"/>
        <end position="479"/>
    </location>
</feature>
<dbReference type="SUPFAM" id="SSF47473">
    <property type="entry name" value="EF-hand"/>
    <property type="match status" value="5"/>
</dbReference>
<dbReference type="AlphaFoldDB" id="A0A3P3YKJ9"/>
<name>A0A3P3YKJ9_PLABS</name>
<evidence type="ECO:0000313" key="4">
    <source>
        <dbReference type="Proteomes" id="UP000290189"/>
    </source>
</evidence>